<protein>
    <submittedName>
        <fullName evidence="1">Uncharacterized protein</fullName>
    </submittedName>
</protein>
<dbReference type="AlphaFoldDB" id="A0A1R1PFG5"/>
<comment type="caution">
    <text evidence="1">The sequence shown here is derived from an EMBL/GenBank/DDBJ whole genome shotgun (WGS) entry which is preliminary data.</text>
</comment>
<dbReference type="EMBL" id="LSSK01001471">
    <property type="protein sequence ID" value="OMH79658.1"/>
    <property type="molecule type" value="Genomic_DNA"/>
</dbReference>
<evidence type="ECO:0000313" key="2">
    <source>
        <dbReference type="Proteomes" id="UP000188320"/>
    </source>
</evidence>
<gene>
    <name evidence="1" type="ORF">AX774_g6921</name>
</gene>
<reference evidence="2" key="1">
    <citation type="submission" date="2017-01" db="EMBL/GenBank/DDBJ databases">
        <authorList>
            <person name="Wang Y."/>
            <person name="White M."/>
            <person name="Kvist S."/>
            <person name="Moncalvo J.-M."/>
        </authorList>
    </citation>
    <scope>NUCLEOTIDE SEQUENCE [LARGE SCALE GENOMIC DNA]</scope>
    <source>
        <strain evidence="2">COL-18-3</strain>
    </source>
</reference>
<proteinExistence type="predicted"/>
<organism evidence="1 2">
    <name type="scientific">Zancudomyces culisetae</name>
    <name type="common">Gut fungus</name>
    <name type="synonym">Smittium culisetae</name>
    <dbReference type="NCBI Taxonomy" id="1213189"/>
    <lineage>
        <taxon>Eukaryota</taxon>
        <taxon>Fungi</taxon>
        <taxon>Fungi incertae sedis</taxon>
        <taxon>Zoopagomycota</taxon>
        <taxon>Kickxellomycotina</taxon>
        <taxon>Harpellomycetes</taxon>
        <taxon>Harpellales</taxon>
        <taxon>Legeriomycetaceae</taxon>
        <taxon>Zancudomyces</taxon>
    </lineage>
</organism>
<keyword evidence="2" id="KW-1185">Reference proteome</keyword>
<sequence length="98" mass="11065">MFFSIDWSTSSYLPSAILALFVSIDFWCEKSVINIATIVFIVAVRKTSIALDHCACQNTSRLRLKELMVIVENTYSMLEPKVFQRDIGSSDGSLRLLV</sequence>
<name>A0A1R1PFG5_ZANCU</name>
<dbReference type="Proteomes" id="UP000188320">
    <property type="component" value="Unassembled WGS sequence"/>
</dbReference>
<evidence type="ECO:0000313" key="1">
    <source>
        <dbReference type="EMBL" id="OMH79658.1"/>
    </source>
</evidence>
<accession>A0A1R1PFG5</accession>